<dbReference type="OrthoDB" id="9800627at2"/>
<keyword evidence="8" id="KW-0378">Hydrolase</keyword>
<gene>
    <name evidence="15" type="ORF">MAIT1_03113</name>
</gene>
<organism evidence="15 16">
    <name type="scientific">Magnetofaba australis IT-1</name>
    <dbReference type="NCBI Taxonomy" id="1434232"/>
    <lineage>
        <taxon>Bacteria</taxon>
        <taxon>Pseudomonadati</taxon>
        <taxon>Pseudomonadota</taxon>
        <taxon>Magnetococcia</taxon>
        <taxon>Magnetococcales</taxon>
        <taxon>Magnetococcaceae</taxon>
        <taxon>Magnetofaba</taxon>
    </lineage>
</organism>
<keyword evidence="4" id="KW-1003">Cell membrane</keyword>
<dbReference type="InterPro" id="IPR044537">
    <property type="entry name" value="Rip2-like"/>
</dbReference>
<name>A0A1Y2K6L4_9PROT</name>
<feature type="transmembrane region" description="Helical" evidence="13">
    <location>
        <begin position="57"/>
        <end position="80"/>
    </location>
</feature>
<evidence type="ECO:0000256" key="10">
    <source>
        <dbReference type="ARBA" id="ARBA00022989"/>
    </source>
</evidence>
<keyword evidence="5" id="KW-0645">Protease</keyword>
<comment type="caution">
    <text evidence="15">The sequence shown here is derived from an EMBL/GenBank/DDBJ whole genome shotgun (WGS) entry which is preliminary data.</text>
</comment>
<dbReference type="GO" id="GO:0005886">
    <property type="term" value="C:plasma membrane"/>
    <property type="evidence" value="ECO:0007669"/>
    <property type="project" value="UniProtKB-SubCell"/>
</dbReference>
<comment type="similarity">
    <text evidence="3">Belongs to the peptidase M50B family.</text>
</comment>
<dbReference type="InterPro" id="IPR052348">
    <property type="entry name" value="Metallopeptidase_M50B"/>
</dbReference>
<keyword evidence="11" id="KW-0482">Metalloprotease</keyword>
<dbReference type="GO" id="GO:0008237">
    <property type="term" value="F:metallopeptidase activity"/>
    <property type="evidence" value="ECO:0007669"/>
    <property type="project" value="UniProtKB-KW"/>
</dbReference>
<evidence type="ECO:0000256" key="6">
    <source>
        <dbReference type="ARBA" id="ARBA00022692"/>
    </source>
</evidence>
<evidence type="ECO:0000256" key="11">
    <source>
        <dbReference type="ARBA" id="ARBA00023049"/>
    </source>
</evidence>
<dbReference type="PANTHER" id="PTHR35864">
    <property type="entry name" value="ZINC METALLOPROTEASE MJ0611-RELATED"/>
    <property type="match status" value="1"/>
</dbReference>
<dbReference type="RefSeq" id="WP_085441635.1">
    <property type="nucleotide sequence ID" value="NZ_LVJN01000018.1"/>
</dbReference>
<dbReference type="PANTHER" id="PTHR35864:SF1">
    <property type="entry name" value="ZINC METALLOPROTEASE YWHC-RELATED"/>
    <property type="match status" value="1"/>
</dbReference>
<accession>A0A1Y2K6L4</accession>
<feature type="transmembrane region" description="Helical" evidence="13">
    <location>
        <begin position="139"/>
        <end position="157"/>
    </location>
</feature>
<feature type="domain" description="Peptidase M50" evidence="14">
    <location>
        <begin position="137"/>
        <end position="173"/>
    </location>
</feature>
<dbReference type="STRING" id="1434232.MAIT1_03113"/>
<evidence type="ECO:0000256" key="5">
    <source>
        <dbReference type="ARBA" id="ARBA00022670"/>
    </source>
</evidence>
<keyword evidence="12 13" id="KW-0472">Membrane</keyword>
<evidence type="ECO:0000256" key="2">
    <source>
        <dbReference type="ARBA" id="ARBA00004651"/>
    </source>
</evidence>
<evidence type="ECO:0000256" key="4">
    <source>
        <dbReference type="ARBA" id="ARBA00022475"/>
    </source>
</evidence>
<evidence type="ECO:0000313" key="15">
    <source>
        <dbReference type="EMBL" id="OSM04988.1"/>
    </source>
</evidence>
<evidence type="ECO:0000256" key="7">
    <source>
        <dbReference type="ARBA" id="ARBA00022723"/>
    </source>
</evidence>
<feature type="transmembrane region" description="Helical" evidence="13">
    <location>
        <begin position="101"/>
        <end position="127"/>
    </location>
</feature>
<proteinExistence type="inferred from homology"/>
<dbReference type="AlphaFoldDB" id="A0A1Y2K6L4"/>
<dbReference type="EMBL" id="LVJN01000018">
    <property type="protein sequence ID" value="OSM04988.1"/>
    <property type="molecule type" value="Genomic_DNA"/>
</dbReference>
<evidence type="ECO:0000256" key="13">
    <source>
        <dbReference type="SAM" id="Phobius"/>
    </source>
</evidence>
<keyword evidence="6 13" id="KW-0812">Transmembrane</keyword>
<protein>
    <submittedName>
        <fullName evidence="15">Putative peptidase M50</fullName>
    </submittedName>
</protein>
<dbReference type="GO" id="GO:0006508">
    <property type="term" value="P:proteolysis"/>
    <property type="evidence" value="ECO:0007669"/>
    <property type="project" value="UniProtKB-KW"/>
</dbReference>
<reference evidence="15 16" key="1">
    <citation type="journal article" date="2016" name="BMC Genomics">
        <title>Combined genomic and structural analyses of a cultured magnetotactic bacterium reveals its niche adaptation to a dynamic environment.</title>
        <authorList>
            <person name="Araujo A.C."/>
            <person name="Morillo V."/>
            <person name="Cypriano J."/>
            <person name="Teixeira L.C."/>
            <person name="Leao P."/>
            <person name="Lyra S."/>
            <person name="Almeida L.G."/>
            <person name="Bazylinski D.A."/>
            <person name="Vasconcellos A.T."/>
            <person name="Abreu F."/>
            <person name="Lins U."/>
        </authorList>
    </citation>
    <scope>NUCLEOTIDE SEQUENCE [LARGE SCALE GENOMIC DNA]</scope>
    <source>
        <strain evidence="15 16">IT-1</strain>
    </source>
</reference>
<keyword evidence="9" id="KW-0862">Zinc</keyword>
<evidence type="ECO:0000256" key="1">
    <source>
        <dbReference type="ARBA" id="ARBA00001947"/>
    </source>
</evidence>
<dbReference type="Proteomes" id="UP000194003">
    <property type="component" value="Unassembled WGS sequence"/>
</dbReference>
<evidence type="ECO:0000256" key="8">
    <source>
        <dbReference type="ARBA" id="ARBA00022801"/>
    </source>
</evidence>
<evidence type="ECO:0000256" key="3">
    <source>
        <dbReference type="ARBA" id="ARBA00007931"/>
    </source>
</evidence>
<comment type="cofactor">
    <cofactor evidence="1">
        <name>Zn(2+)</name>
        <dbReference type="ChEBI" id="CHEBI:29105"/>
    </cofactor>
</comment>
<feature type="transmembrane region" description="Helical" evidence="13">
    <location>
        <begin position="188"/>
        <end position="216"/>
    </location>
</feature>
<sequence>MNWSEIVQNLIIWAPGVIFAITLHEWAHGFMADRFGDPTARNMGRLSLNPIVHIDPVWTIALPAVMLAVSLATVGQPMAFGGAKPVPVNPRNFKGRFKTAMLWVAAAGPGMNLLLALLCALAIHGVLLLPPFFASPVAQMLQAAIFMNVLLAVFNMLPLPPLDGGRVAVSLLPHPADMWLARMERFGLPILILLIFTGVVGQIIWPAISALLHFYFELAGVMG</sequence>
<evidence type="ECO:0000256" key="12">
    <source>
        <dbReference type="ARBA" id="ARBA00023136"/>
    </source>
</evidence>
<keyword evidence="16" id="KW-1185">Reference proteome</keyword>
<comment type="subcellular location">
    <subcellularLocation>
        <location evidence="2">Cell membrane</location>
        <topology evidence="2">Multi-pass membrane protein</topology>
    </subcellularLocation>
</comment>
<evidence type="ECO:0000256" key="9">
    <source>
        <dbReference type="ARBA" id="ARBA00022833"/>
    </source>
</evidence>
<dbReference type="InterPro" id="IPR008915">
    <property type="entry name" value="Peptidase_M50"/>
</dbReference>
<dbReference type="GO" id="GO:0046872">
    <property type="term" value="F:metal ion binding"/>
    <property type="evidence" value="ECO:0007669"/>
    <property type="project" value="UniProtKB-KW"/>
</dbReference>
<keyword evidence="7" id="KW-0479">Metal-binding</keyword>
<keyword evidence="10 13" id="KW-1133">Transmembrane helix</keyword>
<dbReference type="Pfam" id="PF02163">
    <property type="entry name" value="Peptidase_M50"/>
    <property type="match status" value="1"/>
</dbReference>
<evidence type="ECO:0000259" key="14">
    <source>
        <dbReference type="Pfam" id="PF02163"/>
    </source>
</evidence>
<evidence type="ECO:0000313" key="16">
    <source>
        <dbReference type="Proteomes" id="UP000194003"/>
    </source>
</evidence>
<dbReference type="CDD" id="cd06158">
    <property type="entry name" value="S2P-M50_like_1"/>
    <property type="match status" value="1"/>
</dbReference>